<reference evidence="5 6" key="1">
    <citation type="submission" date="2024-02" db="EMBL/GenBank/DDBJ databases">
        <title>Discinaceae phylogenomics.</title>
        <authorList>
            <person name="Dirks A.C."/>
            <person name="James T.Y."/>
        </authorList>
    </citation>
    <scope>NUCLEOTIDE SEQUENCE [LARGE SCALE GENOMIC DNA]</scope>
    <source>
        <strain evidence="5 6">ACD0624</strain>
    </source>
</reference>
<keyword evidence="6" id="KW-1185">Reference proteome</keyword>
<feature type="transmembrane region" description="Helical" evidence="4">
    <location>
        <begin position="299"/>
        <end position="316"/>
    </location>
</feature>
<keyword evidence="2 3" id="KW-0802">TPR repeat</keyword>
<evidence type="ECO:0000313" key="5">
    <source>
        <dbReference type="EMBL" id="KAL0634809.1"/>
    </source>
</evidence>
<evidence type="ECO:0000256" key="3">
    <source>
        <dbReference type="PROSITE-ProRule" id="PRU00339"/>
    </source>
</evidence>
<dbReference type="Proteomes" id="UP001447188">
    <property type="component" value="Unassembled WGS sequence"/>
</dbReference>
<keyword evidence="4" id="KW-0812">Transmembrane</keyword>
<dbReference type="InterPro" id="IPR019734">
    <property type="entry name" value="TPR_rpt"/>
</dbReference>
<protein>
    <submittedName>
        <fullName evidence="5">Uncharacterized protein</fullName>
    </submittedName>
</protein>
<dbReference type="SUPFAM" id="SSF48452">
    <property type="entry name" value="TPR-like"/>
    <property type="match status" value="2"/>
</dbReference>
<evidence type="ECO:0000256" key="2">
    <source>
        <dbReference type="ARBA" id="ARBA00022803"/>
    </source>
</evidence>
<accession>A0ABR3GFS2</accession>
<comment type="caution">
    <text evidence="5">The sequence shown here is derived from an EMBL/GenBank/DDBJ whole genome shotgun (WGS) entry which is preliminary data.</text>
</comment>
<evidence type="ECO:0000256" key="4">
    <source>
        <dbReference type="SAM" id="Phobius"/>
    </source>
</evidence>
<dbReference type="InterPro" id="IPR011990">
    <property type="entry name" value="TPR-like_helical_dom_sf"/>
</dbReference>
<dbReference type="PANTHER" id="PTHR45641">
    <property type="entry name" value="TETRATRICOPEPTIDE REPEAT PROTEIN (AFU_ORTHOLOGUE AFUA_6G03870)"/>
    <property type="match status" value="1"/>
</dbReference>
<dbReference type="Pfam" id="PF13424">
    <property type="entry name" value="TPR_12"/>
    <property type="match status" value="2"/>
</dbReference>
<proteinExistence type="predicted"/>
<dbReference type="Gene3D" id="1.25.40.10">
    <property type="entry name" value="Tetratricopeptide repeat domain"/>
    <property type="match status" value="1"/>
</dbReference>
<dbReference type="PANTHER" id="PTHR45641:SF19">
    <property type="entry name" value="NEPHROCYSTIN-3"/>
    <property type="match status" value="1"/>
</dbReference>
<evidence type="ECO:0000256" key="1">
    <source>
        <dbReference type="ARBA" id="ARBA00022737"/>
    </source>
</evidence>
<keyword evidence="1" id="KW-0677">Repeat</keyword>
<evidence type="ECO:0000313" key="6">
    <source>
        <dbReference type="Proteomes" id="UP001447188"/>
    </source>
</evidence>
<feature type="transmembrane region" description="Helical" evidence="4">
    <location>
        <begin position="269"/>
        <end position="293"/>
    </location>
</feature>
<keyword evidence="4" id="KW-0472">Membrane</keyword>
<gene>
    <name evidence="5" type="ORF">Q9L58_006242</name>
</gene>
<keyword evidence="4" id="KW-1133">Transmembrane helix</keyword>
<organism evidence="5 6">
    <name type="scientific">Discina gigas</name>
    <dbReference type="NCBI Taxonomy" id="1032678"/>
    <lineage>
        <taxon>Eukaryota</taxon>
        <taxon>Fungi</taxon>
        <taxon>Dikarya</taxon>
        <taxon>Ascomycota</taxon>
        <taxon>Pezizomycotina</taxon>
        <taxon>Pezizomycetes</taxon>
        <taxon>Pezizales</taxon>
        <taxon>Discinaceae</taxon>
        <taxon>Discina</taxon>
    </lineage>
</organism>
<dbReference type="EMBL" id="JBBBZM010000084">
    <property type="protein sequence ID" value="KAL0634809.1"/>
    <property type="molecule type" value="Genomic_DNA"/>
</dbReference>
<name>A0ABR3GFS2_9PEZI</name>
<feature type="repeat" description="TPR" evidence="3">
    <location>
        <begin position="93"/>
        <end position="126"/>
    </location>
</feature>
<dbReference type="PROSITE" id="PS50005">
    <property type="entry name" value="TPR"/>
    <property type="match status" value="1"/>
</dbReference>
<sequence>MSNSQPAPSMAQPPSLGSGPISLAPLQCQADMKQYIQALSSPLSSAELLTLGALREIANTHITQGRFDDARVIHGQLLAASERLLGGKHAFTLSILAALGDVYNGQGTYQKALQLYGRALAGYEETLGRSHPETLSGVVAIGMVYVVQGQIGVALPFLLRAVAGLEIIHGVEHPVPLYVVAVVATIYSANMYDGAREYIETALKRMKRGFGEDHPLTKDTAVNLAGLLFKQGRHQEAHLILQSMVPEPVGVRLMENVGSNRGSKWYYGWYLFAIGFIYLGICFFPKCMIVVGILLGGYYLPKPVIVGGMLLGFYFYQRVFG</sequence>